<dbReference type="Proteomes" id="UP001610563">
    <property type="component" value="Unassembled WGS sequence"/>
</dbReference>
<reference evidence="7 8" key="1">
    <citation type="submission" date="2024-07" db="EMBL/GenBank/DDBJ databases">
        <title>Section-level genome sequencing and comparative genomics of Aspergillus sections Usti and Cavernicolus.</title>
        <authorList>
            <consortium name="Lawrence Berkeley National Laboratory"/>
            <person name="Nybo J.L."/>
            <person name="Vesth T.C."/>
            <person name="Theobald S."/>
            <person name="Frisvad J.C."/>
            <person name="Larsen T.O."/>
            <person name="Kjaerboelling I."/>
            <person name="Rothschild-Mancinelli K."/>
            <person name="Lyhne E.K."/>
            <person name="Kogle M.E."/>
            <person name="Barry K."/>
            <person name="Clum A."/>
            <person name="Na H."/>
            <person name="Ledsgaard L."/>
            <person name="Lin J."/>
            <person name="Lipzen A."/>
            <person name="Kuo A."/>
            <person name="Riley R."/>
            <person name="Mondo S."/>
            <person name="Labutti K."/>
            <person name="Haridas S."/>
            <person name="Pangalinan J."/>
            <person name="Salamov A.A."/>
            <person name="Simmons B.A."/>
            <person name="Magnuson J.K."/>
            <person name="Chen J."/>
            <person name="Drula E."/>
            <person name="Henrissat B."/>
            <person name="Wiebenga A."/>
            <person name="Lubbers R.J."/>
            <person name="Gomes A.C."/>
            <person name="Makela M.R."/>
            <person name="Stajich J."/>
            <person name="Grigoriev I.V."/>
            <person name="Mortensen U.H."/>
            <person name="De Vries R.P."/>
            <person name="Baker S.E."/>
            <person name="Andersen M.R."/>
        </authorList>
    </citation>
    <scope>NUCLEOTIDE SEQUENCE [LARGE SCALE GENOMIC DNA]</scope>
    <source>
        <strain evidence="7 8">CBS 209.92</strain>
    </source>
</reference>
<comment type="caution">
    <text evidence="7">The sequence shown here is derived from an EMBL/GenBank/DDBJ whole genome shotgun (WGS) entry which is preliminary data.</text>
</comment>
<evidence type="ECO:0000313" key="8">
    <source>
        <dbReference type="Proteomes" id="UP001610563"/>
    </source>
</evidence>
<dbReference type="InterPro" id="IPR021858">
    <property type="entry name" value="Fun_TF"/>
</dbReference>
<keyword evidence="8" id="KW-1185">Reference proteome</keyword>
<dbReference type="PROSITE" id="PS00463">
    <property type="entry name" value="ZN2_CY6_FUNGAL_1"/>
    <property type="match status" value="1"/>
</dbReference>
<keyword evidence="5" id="KW-0539">Nucleus</keyword>
<evidence type="ECO:0000256" key="1">
    <source>
        <dbReference type="ARBA" id="ARBA00004123"/>
    </source>
</evidence>
<evidence type="ECO:0000313" key="7">
    <source>
        <dbReference type="EMBL" id="KAL2783877.1"/>
    </source>
</evidence>
<proteinExistence type="predicted"/>
<accession>A0ABR4FKW8</accession>
<dbReference type="SUPFAM" id="SSF57701">
    <property type="entry name" value="Zn2/Cys6 DNA-binding domain"/>
    <property type="match status" value="1"/>
</dbReference>
<keyword evidence="2" id="KW-0805">Transcription regulation</keyword>
<protein>
    <submittedName>
        <fullName evidence="7">Fungal-specific transcription factor domain-containing protein</fullName>
    </submittedName>
</protein>
<dbReference type="Gene3D" id="4.10.240.10">
    <property type="entry name" value="Zn(2)-C6 fungal-type DNA-binding domain"/>
    <property type="match status" value="1"/>
</dbReference>
<dbReference type="PROSITE" id="PS50048">
    <property type="entry name" value="ZN2_CY6_FUNGAL_2"/>
    <property type="match status" value="1"/>
</dbReference>
<dbReference type="EMBL" id="JBFTWV010000206">
    <property type="protein sequence ID" value="KAL2783877.1"/>
    <property type="molecule type" value="Genomic_DNA"/>
</dbReference>
<dbReference type="PANTHER" id="PTHR37534">
    <property type="entry name" value="TRANSCRIPTIONAL ACTIVATOR PROTEIN UGA3"/>
    <property type="match status" value="1"/>
</dbReference>
<gene>
    <name evidence="7" type="ORF">BJX66DRAFT_349047</name>
</gene>
<dbReference type="Pfam" id="PF11951">
    <property type="entry name" value="Fungal_trans_2"/>
    <property type="match status" value="1"/>
</dbReference>
<dbReference type="InterPro" id="IPR036864">
    <property type="entry name" value="Zn2-C6_fun-type_DNA-bd_sf"/>
</dbReference>
<name>A0ABR4FKW8_9EURO</name>
<dbReference type="SMART" id="SM00066">
    <property type="entry name" value="GAL4"/>
    <property type="match status" value="1"/>
</dbReference>
<organism evidence="7 8">
    <name type="scientific">Aspergillus keveii</name>
    <dbReference type="NCBI Taxonomy" id="714993"/>
    <lineage>
        <taxon>Eukaryota</taxon>
        <taxon>Fungi</taxon>
        <taxon>Dikarya</taxon>
        <taxon>Ascomycota</taxon>
        <taxon>Pezizomycotina</taxon>
        <taxon>Eurotiomycetes</taxon>
        <taxon>Eurotiomycetidae</taxon>
        <taxon>Eurotiales</taxon>
        <taxon>Aspergillaceae</taxon>
        <taxon>Aspergillus</taxon>
        <taxon>Aspergillus subgen. Nidulantes</taxon>
    </lineage>
</organism>
<dbReference type="InterPro" id="IPR001138">
    <property type="entry name" value="Zn2Cys6_DnaBD"/>
</dbReference>
<comment type="subcellular location">
    <subcellularLocation>
        <location evidence="1">Nucleus</location>
    </subcellularLocation>
</comment>
<dbReference type="CDD" id="cd00067">
    <property type="entry name" value="GAL4"/>
    <property type="match status" value="1"/>
</dbReference>
<dbReference type="Pfam" id="PF00172">
    <property type="entry name" value="Zn_clus"/>
    <property type="match status" value="1"/>
</dbReference>
<keyword evidence="3" id="KW-0238">DNA-binding</keyword>
<sequence length="607" mass="67110">MPVYKTSNPRKRIKSRAGCQTCKQRRIKCDLEAPACSRCAKSGLRCPGYNKGVRWSQKYEVMLPADDSSSSQERSLQLDEDYSAWFVEGATQLEAAIAADASPAHTFHRGMTPGNQDSTTHGGVRSNIIPAVTIGDSGASNSWNMVFDGRYADNGTENMPYYHLETASDTLLRYYFSRVCGILSSFDSFLNPFRVVVGNLIQSYPALRYSVLAMSAAHLYQEERDRTKYSLGHRTDAISTVARHISQGTTSDSSTTALLLSAIILGMTSTWHNVSSLGLFHLNGARALFRKYLIDTNAQFIGPDRNHPQAMFLVGVMAFWESLASFHLDQPVTAVDYLWDACTNMSEPSCPNPLTGFSTPLFIYLAKVGTLSRHLRLLKSLSSLSDTNTQREDLYSSLIVQARSIEIAVRSFVTAPSGKSSDTGDALTPASHLKTMAQVYQLTILLELYRLFPELLVWTDYGGPSGFASPDRKDVLVTLAINILTLLVSIADTSRTKAIQILPYLIAGSALQGSPELQSNRSVLPLNIEDPRTGIMSLSSNVTTIQYWRSITLEKISGLHAYVGLDSVDHARRIVEGVWIRADTLRPQEMVSWIDVMTEEKLSTFFG</sequence>
<evidence type="ECO:0000256" key="2">
    <source>
        <dbReference type="ARBA" id="ARBA00023015"/>
    </source>
</evidence>
<evidence type="ECO:0000256" key="3">
    <source>
        <dbReference type="ARBA" id="ARBA00023125"/>
    </source>
</evidence>
<keyword evidence="4" id="KW-0804">Transcription</keyword>
<evidence type="ECO:0000256" key="4">
    <source>
        <dbReference type="ARBA" id="ARBA00023163"/>
    </source>
</evidence>
<feature type="domain" description="Zn(2)-C6 fungal-type" evidence="6">
    <location>
        <begin position="18"/>
        <end position="46"/>
    </location>
</feature>
<evidence type="ECO:0000259" key="6">
    <source>
        <dbReference type="PROSITE" id="PS50048"/>
    </source>
</evidence>
<dbReference type="PANTHER" id="PTHR37534:SF11">
    <property type="entry name" value="ZN(II)2CYS6 TRANSCRIPTION FACTOR (EUROFUNG)"/>
    <property type="match status" value="1"/>
</dbReference>
<evidence type="ECO:0000256" key="5">
    <source>
        <dbReference type="ARBA" id="ARBA00023242"/>
    </source>
</evidence>